<protein>
    <recommendedName>
        <fullName evidence="3">DUF1997 domain-containing protein</fullName>
    </recommendedName>
</protein>
<gene>
    <name evidence="1" type="ORF">KI810_11565</name>
</gene>
<dbReference type="Proteomes" id="UP000756860">
    <property type="component" value="Unassembled WGS sequence"/>
</dbReference>
<evidence type="ECO:0008006" key="3">
    <source>
        <dbReference type="Google" id="ProtNLM"/>
    </source>
</evidence>
<organism evidence="1 2">
    <name type="scientific">Geomobilimonas luticola</name>
    <dbReference type="NCBI Taxonomy" id="1114878"/>
    <lineage>
        <taxon>Bacteria</taxon>
        <taxon>Pseudomonadati</taxon>
        <taxon>Thermodesulfobacteriota</taxon>
        <taxon>Desulfuromonadia</taxon>
        <taxon>Geobacterales</taxon>
        <taxon>Geobacteraceae</taxon>
        <taxon>Geomobilimonas</taxon>
    </lineage>
</organism>
<name>A0ABS5SEA0_9BACT</name>
<evidence type="ECO:0000313" key="1">
    <source>
        <dbReference type="EMBL" id="MBT0653696.1"/>
    </source>
</evidence>
<dbReference type="EMBL" id="JAHCVK010000004">
    <property type="protein sequence ID" value="MBT0653696.1"/>
    <property type="molecule type" value="Genomic_DNA"/>
</dbReference>
<reference evidence="1 2" key="1">
    <citation type="submission" date="2021-05" db="EMBL/GenBank/DDBJ databases">
        <title>The draft genome of Geobacter luticola JCM 17780.</title>
        <authorList>
            <person name="Xu Z."/>
            <person name="Masuda Y."/>
            <person name="Itoh H."/>
            <person name="Senoo K."/>
        </authorList>
    </citation>
    <scope>NUCLEOTIDE SEQUENCE [LARGE SCALE GENOMIC DNA]</scope>
    <source>
        <strain evidence="1 2">JCM 17780</strain>
    </source>
</reference>
<keyword evidence="2" id="KW-1185">Reference proteome</keyword>
<sequence length="211" mass="24475">MTQDKDDRKRPHLRLVVDNAEKRAGRPADKGEEFFPLEDLLARRDDFRTLFYAGLSPWQAKAYEKLERFFSVREWSYGLDPEHGRLVVLPIGMVCPEAVEYGSAPQDEVLVYVVEDLEGNGLSLSVEMILPYFSEDEAVMEEAFLYSTPVHQYGTIFLEENRQDNLLDLMYRLTFPLFPPAMSTRLLERLFSVAAFEFRETCRILAEYPEG</sequence>
<comment type="caution">
    <text evidence="1">The sequence shown here is derived from an EMBL/GenBank/DDBJ whole genome shotgun (WGS) entry which is preliminary data.</text>
</comment>
<dbReference type="RefSeq" id="WP_214175688.1">
    <property type="nucleotide sequence ID" value="NZ_JAHCVK010000004.1"/>
</dbReference>
<proteinExistence type="predicted"/>
<evidence type="ECO:0000313" key="2">
    <source>
        <dbReference type="Proteomes" id="UP000756860"/>
    </source>
</evidence>
<accession>A0ABS5SEA0</accession>